<protein>
    <submittedName>
        <fullName evidence="3">Membrane protein</fullName>
    </submittedName>
</protein>
<proteinExistence type="predicted"/>
<dbReference type="GeneID" id="1245777"/>
<dbReference type="KEGG" id="cmx:DNC_02115"/>
<keyword evidence="2" id="KW-1133">Transmembrane helix</keyword>
<dbReference type="OMA" id="DQYERTY"/>
<feature type="coiled-coil region" evidence="1">
    <location>
        <begin position="970"/>
        <end position="1074"/>
    </location>
</feature>
<organism evidence="3 4">
    <name type="scientific">Chlamydia muridarum</name>
    <dbReference type="NCBI Taxonomy" id="83560"/>
    <lineage>
        <taxon>Bacteria</taxon>
        <taxon>Pseudomonadati</taxon>
        <taxon>Chlamydiota</taxon>
        <taxon>Chlamydiia</taxon>
        <taxon>Chlamydiales</taxon>
        <taxon>Chlamydiaceae</taxon>
        <taxon>Chlamydia/Chlamydophila group</taxon>
        <taxon>Chlamydia</taxon>
    </lineage>
</organism>
<keyword evidence="2" id="KW-0812">Transmembrane</keyword>
<accession>A0A070A005</accession>
<evidence type="ECO:0000256" key="1">
    <source>
        <dbReference type="SAM" id="Coils"/>
    </source>
</evidence>
<feature type="transmembrane region" description="Helical" evidence="2">
    <location>
        <begin position="79"/>
        <end position="99"/>
    </location>
</feature>
<dbReference type="PATRIC" id="fig|83560.10.peg.429"/>
<keyword evidence="1" id="KW-0175">Coiled coil</keyword>
<dbReference type="STRING" id="83560.NC80_02095"/>
<name>A0A070A005_CHLMR</name>
<dbReference type="Proteomes" id="UP000260363">
    <property type="component" value="Chromosome"/>
</dbReference>
<evidence type="ECO:0000313" key="4">
    <source>
        <dbReference type="Proteomes" id="UP000260363"/>
    </source>
</evidence>
<feature type="transmembrane region" description="Helical" evidence="2">
    <location>
        <begin position="849"/>
        <end position="871"/>
    </location>
</feature>
<keyword evidence="2" id="KW-0472">Membrane</keyword>
<dbReference type="KEGG" id="cmm:NC80_02095"/>
<dbReference type="KEGG" id="cmg:NC81_02110"/>
<reference evidence="3 4" key="1">
    <citation type="submission" date="2014-02" db="EMBL/GenBank/DDBJ databases">
        <authorList>
            <person name="Chen C."/>
            <person name="Conrad T.A."/>
            <person name="Zhou Z."/>
            <person name="Lai Z."/>
            <person name="Zhong G."/>
        </authorList>
    </citation>
    <scope>NUCLEOTIDE SEQUENCE [LARGE SCALE GENOMIC DNA]</scope>
    <source>
        <strain evidence="3 4">Nigg3-28</strain>
    </source>
</reference>
<dbReference type="EMBL" id="CP007217">
    <property type="protein sequence ID" value="AJR10500.1"/>
    <property type="molecule type" value="Genomic_DNA"/>
</dbReference>
<evidence type="ECO:0000256" key="2">
    <source>
        <dbReference type="SAM" id="Phobius"/>
    </source>
</evidence>
<sequence length="1436" mass="161979">MTNPAATLSTSPDLSLKERLDASGQLCTQAGQGSPQPLSLEARRLNSNFSMRRDLVDVVEKAIESTKGNELKKLTIYEIALKVCTVIGAAILFAIPLCMLLGVPLWIPVVICIGAGITFSIVKGCLRRRCQQIRQEYRALHLYHRYLLSNKDSIDGTFLSRFDVRVRKPEEKLHGVDSEKRGDNHPIAADRKYDFAGLAHQRYQVDAAIGIPSVQNSFWRSAAQQVKVVKDEIISGEKTSEDLRLISKQALQVAGIDFSGAAGKESVLDVAKSLASLLAFGAQVGKDAQKSTQQYHQRFFGSPLLATWCGADLSLAAQDFVAQGKNFLDVSSRHYATLQIAIEKVQLVPVLCKIRGWKDRIRSLAQQKTLTAALLRKLYCEIEDAMHEICIEDGISPYIQDQVRIVTQKCLREELKDLLGKTDEELKPCDLSKIQRSVCLFATSVVSLLEGRMGVSEKSSIKEIEETVYRELGSTILQLGGLSGGITPLIDNVHKAIRQGRALSNELRQSIQLHPERRFHRLQAKVEKLQGFIRDPKWGASAVHLSSQETLEQKRQLLDKLTGIQTLLSDWETRYSVFKETKLTHIVMEDFFKETEKFLNSHSAVAESCSLDCSVEELKDCDQALNADLGNIEKVMNPADVESAEREFKQLISDLAGVQEQLDQLSVPICEEGVSGKRLLLNTLLSHPDTLQKKELEKRAALEAFTSGEDPEFPVRKEETLDMVSSGYDYLSNLLGKINSFESILEESRDKKISSQYMQQLMGLANEISYELSSSRKDPIDNLLCRLEGLSTSIPLEESVEVSSSPVAEKIARASYQRINRVEKSKVSKTLKAFTHLIKELRRSLRKAMLSKAVVAAVLSIAFSCLAIALFSVQLTWLPIAFCVIALVLEAIPAALSIWVDKENWKVEVASLAKELSSDKRKLPYPEMDVQNIRKLKGLKDSYGLDGVSELRVAEAALLGAKKLPEEQKQDTLQSTIKALRADLKVLNKKFKRLPESYQPKKSSEAVSAKRSNGNAASVEKELAALEEKQKECHAACLQFETESSRFLAERNRAKLFESKIAQQRKEREELGNQEARYTQVISCLEAFIARKGVSAQHKSKEDLSLKITELLSLNNQSLKKRDCNPLSRMQGRFQAFAEEGCLQDVKGLLELNMCLGSAEFSLYRDEQNRMSSERFPFQNSQQLLQYGKNLFDSYDKGDRTPLLQFILGSGWGAIREACFELKSLNKRKQKGSSFAPEDYENACKALKRFLKARESLRFKLSLPLGGNSELEIGLQHHIRNQQWTKDRLTGRHQECCRDILQHLEDWITKTRNESQECQKVETEIQNFCQKEGSCKNLQDSVKILFSNLQADLNKIPQDILRAVLRSLSLKLCYIMDKKLECEKLEEKFAKVDAVVKIKESEFEEHGEKWFDQYQLLQTQMKQLELQKEKLLAEKN</sequence>
<gene>
    <name evidence="3" type="ORF">BD36_02245</name>
</gene>
<evidence type="ECO:0000313" key="3">
    <source>
        <dbReference type="EMBL" id="AJR10500.1"/>
    </source>
</evidence>
<feature type="transmembrane region" description="Helical" evidence="2">
    <location>
        <begin position="105"/>
        <end position="126"/>
    </location>
</feature>
<dbReference type="RefSeq" id="WP_010230421.1">
    <property type="nucleotide sequence ID" value="NZ_CP007217.1"/>
</dbReference>